<dbReference type="EMBL" id="JAACNO010001947">
    <property type="protein sequence ID" value="KAF4136441.1"/>
    <property type="molecule type" value="Genomic_DNA"/>
</dbReference>
<dbReference type="EMBL" id="JAACNO010002703">
    <property type="protein sequence ID" value="KAF4131691.1"/>
    <property type="molecule type" value="Genomic_DNA"/>
</dbReference>
<accession>A0A8S9TSK9</accession>
<feature type="non-terminal residue" evidence="2">
    <location>
        <position position="368"/>
    </location>
</feature>
<feature type="compositionally biased region" description="Low complexity" evidence="1">
    <location>
        <begin position="337"/>
        <end position="350"/>
    </location>
</feature>
<protein>
    <submittedName>
        <fullName evidence="2">Uncharacterized protein</fullName>
    </submittedName>
</protein>
<comment type="caution">
    <text evidence="2">The sequence shown here is derived from an EMBL/GenBank/DDBJ whole genome shotgun (WGS) entry which is preliminary data.</text>
</comment>
<organism evidence="2 4">
    <name type="scientific">Phytophthora infestans</name>
    <name type="common">Potato late blight agent</name>
    <name type="synonym">Botrytis infestans</name>
    <dbReference type="NCBI Taxonomy" id="4787"/>
    <lineage>
        <taxon>Eukaryota</taxon>
        <taxon>Sar</taxon>
        <taxon>Stramenopiles</taxon>
        <taxon>Oomycota</taxon>
        <taxon>Peronosporomycetes</taxon>
        <taxon>Peronosporales</taxon>
        <taxon>Peronosporaceae</taxon>
        <taxon>Phytophthora</taxon>
    </lineage>
</organism>
<dbReference type="AlphaFoldDB" id="A0A8S9TSK9"/>
<reference evidence="2" key="1">
    <citation type="submission" date="2020-03" db="EMBL/GenBank/DDBJ databases">
        <title>Hybrid Assembly of Korean Phytophthora infestans isolates.</title>
        <authorList>
            <person name="Prokchorchik M."/>
            <person name="Lee Y."/>
            <person name="Seo J."/>
            <person name="Cho J.-H."/>
            <person name="Park Y.-E."/>
            <person name="Jang D.-C."/>
            <person name="Im J.-S."/>
            <person name="Choi J.-G."/>
            <person name="Park H.-J."/>
            <person name="Lee G.-B."/>
            <person name="Lee Y.-G."/>
            <person name="Hong S.-Y."/>
            <person name="Cho K."/>
            <person name="Sohn K.H."/>
        </authorList>
    </citation>
    <scope>NUCLEOTIDE SEQUENCE</scope>
    <source>
        <strain evidence="2">KR_2_A2</strain>
    </source>
</reference>
<gene>
    <name evidence="3" type="ORF">GN958_ATG14371</name>
    <name evidence="2" type="ORF">GN958_ATG19165</name>
</gene>
<sequence length="368" mass="40599">MMTKDNKRNFVGLKFNGKSGDFQRWKDAVLTHLTNKTNSCRVAEIKDKRPPPRLGYEDLLTRPIQVAELGTGVTAKELEQCQLEMAFLVEQESYLWDLFNQTLPHRDMAQLSTLLMSQTLEADFGKNNAMGMVDMYQEFEAVLEWLSPMLNRLGQEVLCVHLLPWQLLIGKILTLLPSHLWGPSVTFAPEEFTLEKVERALKAIFGNKSKTEIHPCADGSQLCGTAARNMKETHKTPVKRKQASVSVDDENACYYCSGADRRAGVGRGNIFSDGGPLKVQRMSRGKAQKATESKEVPVDAAALQRLNISDATSAASGKDESKALGLRYLPLTPRGTSPASPVVSSDPPSASDDDMHEFDGAKATPINT</sequence>
<proteinExistence type="predicted"/>
<evidence type="ECO:0000256" key="1">
    <source>
        <dbReference type="SAM" id="MobiDB-lite"/>
    </source>
</evidence>
<evidence type="ECO:0000313" key="2">
    <source>
        <dbReference type="EMBL" id="KAF4131691.1"/>
    </source>
</evidence>
<evidence type="ECO:0000313" key="4">
    <source>
        <dbReference type="Proteomes" id="UP000704712"/>
    </source>
</evidence>
<evidence type="ECO:0000313" key="3">
    <source>
        <dbReference type="EMBL" id="KAF4136441.1"/>
    </source>
</evidence>
<name>A0A8S9TSK9_PHYIN</name>
<dbReference type="Proteomes" id="UP000704712">
    <property type="component" value="Unassembled WGS sequence"/>
</dbReference>
<feature type="region of interest" description="Disordered" evidence="1">
    <location>
        <begin position="329"/>
        <end position="368"/>
    </location>
</feature>